<dbReference type="EMBL" id="BARW01028188">
    <property type="protein sequence ID" value="GAJ10192.1"/>
    <property type="molecule type" value="Genomic_DNA"/>
</dbReference>
<sequence length="38" mass="4693">NGDKHLRERNYFFLSDEEKNEIKSKKEKDQKKGKQKRI</sequence>
<evidence type="ECO:0000313" key="2">
    <source>
        <dbReference type="EMBL" id="GAJ10192.1"/>
    </source>
</evidence>
<organism evidence="2">
    <name type="scientific">marine sediment metagenome</name>
    <dbReference type="NCBI Taxonomy" id="412755"/>
    <lineage>
        <taxon>unclassified sequences</taxon>
        <taxon>metagenomes</taxon>
        <taxon>ecological metagenomes</taxon>
    </lineage>
</organism>
<dbReference type="AlphaFoldDB" id="X1V2Z7"/>
<accession>X1V2Z7</accession>
<name>X1V2Z7_9ZZZZ</name>
<protein>
    <submittedName>
        <fullName evidence="2">Uncharacterized protein</fullName>
    </submittedName>
</protein>
<evidence type="ECO:0000256" key="1">
    <source>
        <dbReference type="SAM" id="MobiDB-lite"/>
    </source>
</evidence>
<feature type="region of interest" description="Disordered" evidence="1">
    <location>
        <begin position="16"/>
        <end position="38"/>
    </location>
</feature>
<reference evidence="2" key="1">
    <citation type="journal article" date="2014" name="Front. Microbiol.">
        <title>High frequency of phylogenetically diverse reductive dehalogenase-homologous genes in deep subseafloor sedimentary metagenomes.</title>
        <authorList>
            <person name="Kawai M."/>
            <person name="Futagami T."/>
            <person name="Toyoda A."/>
            <person name="Takaki Y."/>
            <person name="Nishi S."/>
            <person name="Hori S."/>
            <person name="Arai W."/>
            <person name="Tsubouchi T."/>
            <person name="Morono Y."/>
            <person name="Uchiyama I."/>
            <person name="Ito T."/>
            <person name="Fujiyama A."/>
            <person name="Inagaki F."/>
            <person name="Takami H."/>
        </authorList>
    </citation>
    <scope>NUCLEOTIDE SEQUENCE</scope>
    <source>
        <strain evidence="2">Expedition CK06-06</strain>
    </source>
</reference>
<proteinExistence type="predicted"/>
<comment type="caution">
    <text evidence="2">The sequence shown here is derived from an EMBL/GenBank/DDBJ whole genome shotgun (WGS) entry which is preliminary data.</text>
</comment>
<feature type="compositionally biased region" description="Basic and acidic residues" evidence="1">
    <location>
        <begin position="16"/>
        <end position="32"/>
    </location>
</feature>
<feature type="non-terminal residue" evidence="2">
    <location>
        <position position="1"/>
    </location>
</feature>
<gene>
    <name evidence="2" type="ORF">S12H4_45566</name>
</gene>